<accession>I9BFM3</accession>
<dbReference type="GO" id="GO:0000725">
    <property type="term" value="P:recombinational repair"/>
    <property type="evidence" value="ECO:0007669"/>
    <property type="project" value="TreeGrafter"/>
</dbReference>
<dbReference type="PATRIC" id="fig|997881.3.peg.2162"/>
<feature type="binding site" evidence="12">
    <location>
        <begin position="24"/>
        <end position="31"/>
    </location>
    <ligand>
        <name>ATP</name>
        <dbReference type="ChEBI" id="CHEBI:30616"/>
    </ligand>
</feature>
<dbReference type="AlphaFoldDB" id="I9BFM3"/>
<dbReference type="Pfam" id="PF13361">
    <property type="entry name" value="UvrD_C"/>
    <property type="match status" value="1"/>
</dbReference>
<sequence length="591" mass="68796">MMEYRITDERRDYLEARGFTILTACPGSGKTTSITYKMKKVAEECLKNYGGHSGIICLSFTNSAVEEIHKYYYKLHGECLGYPHKIMTIDSFYSQYILMPFWYLLPQLKKRPMIVDDTSNINIYEVSYMKNGKKETAITSSLQTFRDLFYKKNPRDISLGKNGYLYKNHIIENEREKEYAKAVIQLRLETGIIGSLEMEYLSALILKKHPYIGKSLAKKFPYIIIDESQDASELQHYIFDLLKDYGVDNIEYVGDLYQSIYEWRNAKPILLYNKIQSGVWNIKHFSENRRSNQRIINLYSLIRKPEDPPIVSLDVPEKNIDIIIYRYDEGNEAILLKDFENTCISNKLVDCHVLVRGKEKLRSLSGNESKIECWKTKIPYLIIDAYDSYKSHKINIAFEKIRKLSARLVCGDNNYSQIKEYITSIKNDNAFNSKISYFFEHLPSFSLSVESWQIRTQELLAELLNLANPIDFSLKAKIKGYQMNIVRQMPVKNLFIPKAYNKESLLKFNTIHDAKGASYDAVLLFLNKPHINSLSVNLFSNDRELDERHRLIYVACSRAKHFLALAIPNTVIDDTIKAYLKVDYVIKKIEA</sequence>
<evidence type="ECO:0000256" key="3">
    <source>
        <dbReference type="ARBA" id="ARBA00022801"/>
    </source>
</evidence>
<dbReference type="InterPro" id="IPR013986">
    <property type="entry name" value="DExx_box_DNA_helicase_dom_sf"/>
</dbReference>
<dbReference type="EMBL" id="AGXP01000023">
    <property type="protein sequence ID" value="EIY98627.1"/>
    <property type="molecule type" value="Genomic_DNA"/>
</dbReference>
<dbReference type="HOGENOM" id="CLU_004585_8_2_10"/>
<keyword evidence="5 12" id="KW-0067">ATP-binding</keyword>
<evidence type="ECO:0000259" key="13">
    <source>
        <dbReference type="PROSITE" id="PS51198"/>
    </source>
</evidence>
<dbReference type="SUPFAM" id="SSF52540">
    <property type="entry name" value="P-loop containing nucleoside triphosphate hydrolases"/>
    <property type="match status" value="1"/>
</dbReference>
<evidence type="ECO:0000256" key="12">
    <source>
        <dbReference type="PROSITE-ProRule" id="PRU00560"/>
    </source>
</evidence>
<dbReference type="Gene3D" id="3.40.50.300">
    <property type="entry name" value="P-loop containing nucleotide triphosphate hydrolases"/>
    <property type="match status" value="2"/>
</dbReference>
<keyword evidence="7" id="KW-0413">Isomerase</keyword>
<evidence type="ECO:0000256" key="2">
    <source>
        <dbReference type="ARBA" id="ARBA00022741"/>
    </source>
</evidence>
<dbReference type="Proteomes" id="UP000003917">
    <property type="component" value="Unassembled WGS sequence"/>
</dbReference>
<dbReference type="GO" id="GO:0043138">
    <property type="term" value="F:3'-5' DNA helicase activity"/>
    <property type="evidence" value="ECO:0007669"/>
    <property type="project" value="UniProtKB-EC"/>
</dbReference>
<gene>
    <name evidence="14" type="ORF">HMPREF1080_02071</name>
</gene>
<dbReference type="InterPro" id="IPR027417">
    <property type="entry name" value="P-loop_NTPase"/>
</dbReference>
<dbReference type="PROSITE" id="PS51198">
    <property type="entry name" value="UVRD_HELICASE_ATP_BIND"/>
    <property type="match status" value="1"/>
</dbReference>
<feature type="domain" description="UvrD-like helicase ATP-binding" evidence="13">
    <location>
        <begin position="3"/>
        <end position="292"/>
    </location>
</feature>
<keyword evidence="3 12" id="KW-0378">Hydrolase</keyword>
<evidence type="ECO:0000256" key="6">
    <source>
        <dbReference type="ARBA" id="ARBA00023125"/>
    </source>
</evidence>
<comment type="similarity">
    <text evidence="1">Belongs to the helicase family. UvrD subfamily.</text>
</comment>
<evidence type="ECO:0000256" key="4">
    <source>
        <dbReference type="ARBA" id="ARBA00022806"/>
    </source>
</evidence>
<proteinExistence type="inferred from homology"/>
<evidence type="ECO:0000256" key="5">
    <source>
        <dbReference type="ARBA" id="ARBA00022840"/>
    </source>
</evidence>
<evidence type="ECO:0000256" key="10">
    <source>
        <dbReference type="ARBA" id="ARBA00034923"/>
    </source>
</evidence>
<dbReference type="InterPro" id="IPR014016">
    <property type="entry name" value="UvrD-like_ATP-bd"/>
</dbReference>
<dbReference type="Gene3D" id="1.10.10.160">
    <property type="match status" value="1"/>
</dbReference>
<dbReference type="PANTHER" id="PTHR11070:SF2">
    <property type="entry name" value="ATP-DEPENDENT DNA HELICASE SRS2"/>
    <property type="match status" value="1"/>
</dbReference>
<dbReference type="InterPro" id="IPR000212">
    <property type="entry name" value="DNA_helicase_UvrD/REP"/>
</dbReference>
<dbReference type="RefSeq" id="WP_005800242.1">
    <property type="nucleotide sequence ID" value="NZ_JH724193.1"/>
</dbReference>
<organism evidence="14 15">
    <name type="scientific">Bacteroides fragilis CL05T12C13</name>
    <dbReference type="NCBI Taxonomy" id="997881"/>
    <lineage>
        <taxon>Bacteria</taxon>
        <taxon>Pseudomonadati</taxon>
        <taxon>Bacteroidota</taxon>
        <taxon>Bacteroidia</taxon>
        <taxon>Bacteroidales</taxon>
        <taxon>Bacteroidaceae</taxon>
        <taxon>Bacteroides</taxon>
    </lineage>
</organism>
<keyword evidence="2 12" id="KW-0547">Nucleotide-binding</keyword>
<name>I9BFM3_BACFG</name>
<comment type="caution">
    <text evidence="14">The sequence shown here is derived from an EMBL/GenBank/DDBJ whole genome shotgun (WGS) entry which is preliminary data.</text>
</comment>
<dbReference type="GO" id="GO:0016887">
    <property type="term" value="F:ATP hydrolysis activity"/>
    <property type="evidence" value="ECO:0007669"/>
    <property type="project" value="RHEA"/>
</dbReference>
<dbReference type="GO" id="GO:0005524">
    <property type="term" value="F:ATP binding"/>
    <property type="evidence" value="ECO:0007669"/>
    <property type="project" value="UniProtKB-UniRule"/>
</dbReference>
<evidence type="ECO:0000256" key="1">
    <source>
        <dbReference type="ARBA" id="ARBA00009922"/>
    </source>
</evidence>
<protein>
    <recommendedName>
        <fullName evidence="9">DNA 3'-5' helicase</fullName>
        <ecNumber evidence="9">5.6.2.4</ecNumber>
    </recommendedName>
    <alternativeName>
        <fullName evidence="10">DNA 3'-5' helicase II</fullName>
    </alternativeName>
</protein>
<dbReference type="GO" id="GO:0003677">
    <property type="term" value="F:DNA binding"/>
    <property type="evidence" value="ECO:0007669"/>
    <property type="project" value="UniProtKB-KW"/>
</dbReference>
<dbReference type="PANTHER" id="PTHR11070">
    <property type="entry name" value="UVRD / RECB / PCRA DNA HELICASE FAMILY MEMBER"/>
    <property type="match status" value="1"/>
</dbReference>
<dbReference type="Pfam" id="PF00580">
    <property type="entry name" value="UvrD-helicase"/>
    <property type="match status" value="1"/>
</dbReference>
<evidence type="ECO:0000256" key="7">
    <source>
        <dbReference type="ARBA" id="ARBA00023235"/>
    </source>
</evidence>
<evidence type="ECO:0000256" key="9">
    <source>
        <dbReference type="ARBA" id="ARBA00034808"/>
    </source>
</evidence>
<evidence type="ECO:0000313" key="14">
    <source>
        <dbReference type="EMBL" id="EIY98627.1"/>
    </source>
</evidence>
<keyword evidence="4 12" id="KW-0347">Helicase</keyword>
<evidence type="ECO:0000313" key="15">
    <source>
        <dbReference type="Proteomes" id="UP000003917"/>
    </source>
</evidence>
<keyword evidence="6" id="KW-0238">DNA-binding</keyword>
<evidence type="ECO:0000256" key="8">
    <source>
        <dbReference type="ARBA" id="ARBA00034617"/>
    </source>
</evidence>
<reference evidence="14 15" key="1">
    <citation type="submission" date="2012-02" db="EMBL/GenBank/DDBJ databases">
        <title>The Genome Sequence of Bacteroides fragilis CL05T12C13.</title>
        <authorList>
            <consortium name="The Broad Institute Genome Sequencing Platform"/>
            <person name="Earl A."/>
            <person name="Ward D."/>
            <person name="Feldgarden M."/>
            <person name="Gevers D."/>
            <person name="Zitomersky N.L."/>
            <person name="Coyne M.J."/>
            <person name="Comstock L.E."/>
            <person name="Young S.K."/>
            <person name="Zeng Q."/>
            <person name="Gargeya S."/>
            <person name="Fitzgerald M."/>
            <person name="Haas B."/>
            <person name="Abouelleil A."/>
            <person name="Alvarado L."/>
            <person name="Arachchi H.M."/>
            <person name="Berlin A."/>
            <person name="Chapman S.B."/>
            <person name="Gearin G."/>
            <person name="Goldberg J."/>
            <person name="Griggs A."/>
            <person name="Gujja S."/>
            <person name="Hansen M."/>
            <person name="Heiman D."/>
            <person name="Howarth C."/>
            <person name="Larimer J."/>
            <person name="Lui A."/>
            <person name="MacDonald P.J.P."/>
            <person name="McCowen C."/>
            <person name="Montmayeur A."/>
            <person name="Murphy C."/>
            <person name="Neiman D."/>
            <person name="Pearson M."/>
            <person name="Priest M."/>
            <person name="Roberts A."/>
            <person name="Saif S."/>
            <person name="Shea T."/>
            <person name="Sisk P."/>
            <person name="Stolte C."/>
            <person name="Sykes S."/>
            <person name="Wortman J."/>
            <person name="Nusbaum C."/>
            <person name="Birren B."/>
        </authorList>
    </citation>
    <scope>NUCLEOTIDE SEQUENCE [LARGE SCALE GENOMIC DNA]</scope>
    <source>
        <strain evidence="14 15">CL05T12C13</strain>
    </source>
</reference>
<evidence type="ECO:0000256" key="11">
    <source>
        <dbReference type="ARBA" id="ARBA00048988"/>
    </source>
</evidence>
<comment type="catalytic activity">
    <reaction evidence="11">
        <text>ATP + H2O = ADP + phosphate + H(+)</text>
        <dbReference type="Rhea" id="RHEA:13065"/>
        <dbReference type="ChEBI" id="CHEBI:15377"/>
        <dbReference type="ChEBI" id="CHEBI:15378"/>
        <dbReference type="ChEBI" id="CHEBI:30616"/>
        <dbReference type="ChEBI" id="CHEBI:43474"/>
        <dbReference type="ChEBI" id="CHEBI:456216"/>
        <dbReference type="EC" id="5.6.2.4"/>
    </reaction>
</comment>
<dbReference type="EC" id="5.6.2.4" evidence="9"/>
<dbReference type="InterPro" id="IPR014017">
    <property type="entry name" value="DNA_helicase_UvrD-like_C"/>
</dbReference>
<comment type="catalytic activity">
    <reaction evidence="8">
        <text>Couples ATP hydrolysis with the unwinding of duplex DNA by translocating in the 3'-5' direction.</text>
        <dbReference type="EC" id="5.6.2.4"/>
    </reaction>
</comment>